<proteinExistence type="predicted"/>
<name>A0A3A8NU40_9BACT</name>
<evidence type="ECO:0000256" key="1">
    <source>
        <dbReference type="SAM" id="SignalP"/>
    </source>
</evidence>
<dbReference type="RefSeq" id="WP_120625600.1">
    <property type="nucleotide sequence ID" value="NZ_RAWG01000065.1"/>
</dbReference>
<comment type="caution">
    <text evidence="3">The sequence shown here is derived from an EMBL/GenBank/DDBJ whole genome shotgun (WGS) entry which is preliminary data.</text>
</comment>
<keyword evidence="1" id="KW-0732">Signal</keyword>
<dbReference type="InterPro" id="IPR038704">
    <property type="entry name" value="YEAST_sf"/>
</dbReference>
<feature type="signal peptide" evidence="1">
    <location>
        <begin position="1"/>
        <end position="28"/>
    </location>
</feature>
<dbReference type="InterPro" id="IPR046888">
    <property type="entry name" value="pYEATS"/>
</dbReference>
<dbReference type="Pfam" id="PF20305">
    <property type="entry name" value="pYEATS"/>
    <property type="match status" value="1"/>
</dbReference>
<evidence type="ECO:0000313" key="4">
    <source>
        <dbReference type="Proteomes" id="UP000273405"/>
    </source>
</evidence>
<dbReference type="Proteomes" id="UP000273405">
    <property type="component" value="Unassembled WGS sequence"/>
</dbReference>
<dbReference type="PROSITE" id="PS51037">
    <property type="entry name" value="YEATS"/>
    <property type="match status" value="1"/>
</dbReference>
<keyword evidence="4" id="KW-1185">Reference proteome</keyword>
<feature type="chain" id="PRO_5017263091" description="YEATS domain-containing protein" evidence="1">
    <location>
        <begin position="29"/>
        <end position="130"/>
    </location>
</feature>
<evidence type="ECO:0000259" key="2">
    <source>
        <dbReference type="PROSITE" id="PS51037"/>
    </source>
</evidence>
<sequence>MKRLSATLGIMGVLFASGALLPPLSAGAALQPVPGQTQSLRVGNDAVRLGTNLWRWTAYIEAPDAVLRQVRCVEYTLHPTFPDPVREICERGKGPRAFPLEATGWGSFTLQVRVFFEDGHIQKLTRRLRL</sequence>
<accession>A0A3A8NU40</accession>
<reference evidence="4" key="1">
    <citation type="submission" date="2018-09" db="EMBL/GenBank/DDBJ databases">
        <authorList>
            <person name="Livingstone P.G."/>
            <person name="Whitworth D.E."/>
        </authorList>
    </citation>
    <scope>NUCLEOTIDE SEQUENCE [LARGE SCALE GENOMIC DNA]</scope>
    <source>
        <strain evidence="4">CA040B</strain>
    </source>
</reference>
<feature type="domain" description="YEATS" evidence="2">
    <location>
        <begin position="23"/>
        <end position="130"/>
    </location>
</feature>
<gene>
    <name evidence="3" type="ORF">D7X12_13010</name>
</gene>
<dbReference type="AlphaFoldDB" id="A0A3A8NU40"/>
<protein>
    <recommendedName>
        <fullName evidence="2">YEATS domain-containing protein</fullName>
    </recommendedName>
</protein>
<organism evidence="3 4">
    <name type="scientific">Corallococcus sicarius</name>
    <dbReference type="NCBI Taxonomy" id="2316726"/>
    <lineage>
        <taxon>Bacteria</taxon>
        <taxon>Pseudomonadati</taxon>
        <taxon>Myxococcota</taxon>
        <taxon>Myxococcia</taxon>
        <taxon>Myxococcales</taxon>
        <taxon>Cystobacterineae</taxon>
        <taxon>Myxococcaceae</taxon>
        <taxon>Corallococcus</taxon>
    </lineage>
</organism>
<evidence type="ECO:0000313" key="3">
    <source>
        <dbReference type="EMBL" id="RKH43542.1"/>
    </source>
</evidence>
<dbReference type="InterPro" id="IPR055129">
    <property type="entry name" value="YEATS_dom"/>
</dbReference>
<dbReference type="Gene3D" id="2.60.40.1970">
    <property type="entry name" value="YEATS domain"/>
    <property type="match status" value="1"/>
</dbReference>
<dbReference type="OrthoDB" id="5523457at2"/>
<dbReference type="EMBL" id="RAWG01000065">
    <property type="protein sequence ID" value="RKH43542.1"/>
    <property type="molecule type" value="Genomic_DNA"/>
</dbReference>